<dbReference type="GO" id="GO:0016787">
    <property type="term" value="F:hydrolase activity"/>
    <property type="evidence" value="ECO:0007669"/>
    <property type="project" value="UniProtKB-KW"/>
</dbReference>
<evidence type="ECO:0000256" key="3">
    <source>
        <dbReference type="SAM" id="MobiDB-lite"/>
    </source>
</evidence>
<reference evidence="6" key="1">
    <citation type="submission" date="2017-02" db="UniProtKB">
        <authorList>
            <consortium name="WormBaseParasite"/>
        </authorList>
    </citation>
    <scope>IDENTIFICATION</scope>
</reference>
<dbReference type="InterPro" id="IPR011545">
    <property type="entry name" value="DEAD/DEAH_box_helicase_dom"/>
</dbReference>
<dbReference type="PANTHER" id="PTHR47958">
    <property type="entry name" value="ATP-DEPENDENT RNA HELICASE DBP3"/>
    <property type="match status" value="1"/>
</dbReference>
<feature type="compositionally biased region" description="Polar residues" evidence="3">
    <location>
        <begin position="138"/>
        <end position="148"/>
    </location>
</feature>
<dbReference type="SUPFAM" id="SSF52540">
    <property type="entry name" value="P-loop containing nucleoside triphosphate hydrolases"/>
    <property type="match status" value="1"/>
</dbReference>
<dbReference type="AlphaFoldDB" id="A0A0N4ZH80"/>
<keyword evidence="5" id="KW-1185">Reference proteome</keyword>
<accession>A0A0N4ZH80</accession>
<dbReference type="WBParaSite" id="PTRK_0000724400.1">
    <property type="protein sequence ID" value="PTRK_0000724400.1"/>
    <property type="gene ID" value="PTRK_0000724400"/>
</dbReference>
<keyword evidence="2" id="KW-0067">ATP-binding</keyword>
<evidence type="ECO:0000259" key="4">
    <source>
        <dbReference type="PROSITE" id="PS51192"/>
    </source>
</evidence>
<organism evidence="5 6">
    <name type="scientific">Parastrongyloides trichosuri</name>
    <name type="common">Possum-specific nematode worm</name>
    <dbReference type="NCBI Taxonomy" id="131310"/>
    <lineage>
        <taxon>Eukaryota</taxon>
        <taxon>Metazoa</taxon>
        <taxon>Ecdysozoa</taxon>
        <taxon>Nematoda</taxon>
        <taxon>Chromadorea</taxon>
        <taxon>Rhabditida</taxon>
        <taxon>Tylenchina</taxon>
        <taxon>Panagrolaimomorpha</taxon>
        <taxon>Strongyloidoidea</taxon>
        <taxon>Strongyloididae</taxon>
        <taxon>Parastrongyloides</taxon>
    </lineage>
</organism>
<evidence type="ECO:0000256" key="1">
    <source>
        <dbReference type="ARBA" id="ARBA00022801"/>
    </source>
</evidence>
<protein>
    <submittedName>
        <fullName evidence="6">Helicase ATP-binding domain-containing protein</fullName>
    </submittedName>
</protein>
<keyword evidence="2" id="KW-0347">Helicase</keyword>
<sequence>MNGEYNNNRNYNGNHRGGFQNYNNHHDYEYFENNQQQEPISKGGFDIKPDMIPHSPRTCTSTGSFGIVKGTGDYKCYECTKPTSPQDKVPFSFKNIQGLDSIQPFMPKNLEKRSGFTMFQNSNNMQNCNSALEEDTTQSDTRSVSSSCKGDKEILNDSQNMGNELNTSYNSQSCSYDNRNEYSVDVTQESLISAYDIRKDNAMHHIEVKKDIEKISIDEINSDMISHSDIRKEIVTIKQDNEDKSKISTSELRKNLITHDDRSCNIPFQDKNDLNLYNSGMKCSKELKNESFLPHYDIKRDPLVEKYDQRIEAIIEPARMPLNHKIETNKIPFDSKIEPARMPFNYRGESTKMPSSISTESAKIPLHVKNDISDTLYRINRDIPKFSHVPETFKPQLPIRNELQKNQFNDSVKKIDTKTEVTNNDIIKHELRKNIPVPLVENRDEVIFSKNDVSKNVEENIGETDKDDFVRVHLTGEKYENYKSWLQTRCDKSIIRNVIETGYEIPESIDSYIIPTIIKGRDLIVQVDDVQSKYVSYFLPIIDNILKNKYINGQHEPIALILNSSKESVLKCSEIVEKLINETTLKYAKCYGQYSFKQNLDELKNGCNILCSTPGRLIHFLKSGDISLGKVKYFIIDEVDKMMECGFDEIISNIVNDYNLPEKYQRINIVGAKGFSNNCNDLLEMIINNSYTMITKNCQNSTSEYTIKRIVNSIEISVLSEMLKKEMYELKEKNGNEGISLFIDIPDNTKQKIIF</sequence>
<proteinExistence type="predicted"/>
<dbReference type="Pfam" id="PF00270">
    <property type="entry name" value="DEAD"/>
    <property type="match status" value="1"/>
</dbReference>
<keyword evidence="2" id="KW-0547">Nucleotide-binding</keyword>
<feature type="domain" description="Helicase ATP-binding" evidence="4">
    <location>
        <begin position="514"/>
        <end position="741"/>
    </location>
</feature>
<evidence type="ECO:0000313" key="5">
    <source>
        <dbReference type="Proteomes" id="UP000038045"/>
    </source>
</evidence>
<dbReference type="SMART" id="SM00487">
    <property type="entry name" value="DEXDc"/>
    <property type="match status" value="1"/>
</dbReference>
<dbReference type="Proteomes" id="UP000038045">
    <property type="component" value="Unplaced"/>
</dbReference>
<feature type="region of interest" description="Disordered" evidence="3">
    <location>
        <begin position="132"/>
        <end position="163"/>
    </location>
</feature>
<name>A0A0N4ZH80_PARTI</name>
<dbReference type="GO" id="GO:0005524">
    <property type="term" value="F:ATP binding"/>
    <property type="evidence" value="ECO:0007669"/>
    <property type="project" value="InterPro"/>
</dbReference>
<evidence type="ECO:0000313" key="6">
    <source>
        <dbReference type="WBParaSite" id="PTRK_0000724400.1"/>
    </source>
</evidence>
<dbReference type="Gene3D" id="3.40.50.300">
    <property type="entry name" value="P-loop containing nucleotide triphosphate hydrolases"/>
    <property type="match status" value="1"/>
</dbReference>
<dbReference type="PROSITE" id="PS51192">
    <property type="entry name" value="HELICASE_ATP_BIND_1"/>
    <property type="match status" value="1"/>
</dbReference>
<keyword evidence="1" id="KW-0378">Hydrolase</keyword>
<dbReference type="GO" id="GO:0004386">
    <property type="term" value="F:helicase activity"/>
    <property type="evidence" value="ECO:0007669"/>
    <property type="project" value="UniProtKB-KW"/>
</dbReference>
<feature type="compositionally biased region" description="Low complexity" evidence="3">
    <location>
        <begin position="1"/>
        <end position="18"/>
    </location>
</feature>
<feature type="region of interest" description="Disordered" evidence="3">
    <location>
        <begin position="1"/>
        <end position="25"/>
    </location>
</feature>
<dbReference type="GO" id="GO:0003676">
    <property type="term" value="F:nucleic acid binding"/>
    <property type="evidence" value="ECO:0007669"/>
    <property type="project" value="InterPro"/>
</dbReference>
<evidence type="ECO:0000256" key="2">
    <source>
        <dbReference type="ARBA" id="ARBA00022806"/>
    </source>
</evidence>
<dbReference type="STRING" id="131310.A0A0N4ZH80"/>
<dbReference type="InterPro" id="IPR014001">
    <property type="entry name" value="Helicase_ATP-bd"/>
</dbReference>
<dbReference type="InterPro" id="IPR027417">
    <property type="entry name" value="P-loop_NTPase"/>
</dbReference>